<sequence length="99" mass="10603">MGPASDQPTSLVVQCRQFDLQAALPGSGAFAEDFQNQPGAVDDLTLPGLFQVSLLHRGQWSIDDSNGEEVRGIRCFIANNLTQAFDGAGAEQRRRAALA</sequence>
<evidence type="ECO:0000313" key="1">
    <source>
        <dbReference type="EMBL" id="AIF15465.1"/>
    </source>
</evidence>
<dbReference type="AlphaFoldDB" id="A0A075HJQ6"/>
<dbReference type="EMBL" id="KF901029">
    <property type="protein sequence ID" value="AIF15465.1"/>
    <property type="molecule type" value="Genomic_DNA"/>
</dbReference>
<proteinExistence type="predicted"/>
<organism evidence="1">
    <name type="scientific">uncultured marine thaumarchaeote KM3_70_D07</name>
    <dbReference type="NCBI Taxonomy" id="1456252"/>
    <lineage>
        <taxon>Archaea</taxon>
        <taxon>Nitrososphaerota</taxon>
        <taxon>environmental samples</taxon>
    </lineage>
</organism>
<name>A0A075HJQ6_9ARCH</name>
<protein>
    <submittedName>
        <fullName evidence="1">Uncharacterized protein</fullName>
    </submittedName>
</protein>
<accession>A0A075HJQ6</accession>
<reference evidence="1" key="1">
    <citation type="journal article" date="2014" name="Genome Biol. Evol.">
        <title>Pangenome evidence for extensive interdomain horizontal transfer affecting lineage core and shell genes in uncultured planktonic thaumarchaeota and euryarchaeota.</title>
        <authorList>
            <person name="Deschamps P."/>
            <person name="Zivanovic Y."/>
            <person name="Moreira D."/>
            <person name="Rodriguez-Valera F."/>
            <person name="Lopez-Garcia P."/>
        </authorList>
    </citation>
    <scope>NUCLEOTIDE SEQUENCE</scope>
</reference>